<proteinExistence type="predicted"/>
<organism evidence="2 3">
    <name type="scientific">Breznakiella homolactica</name>
    <dbReference type="NCBI Taxonomy" id="2798577"/>
    <lineage>
        <taxon>Bacteria</taxon>
        <taxon>Pseudomonadati</taxon>
        <taxon>Spirochaetota</taxon>
        <taxon>Spirochaetia</taxon>
        <taxon>Spirochaetales</taxon>
        <taxon>Breznakiellaceae</taxon>
        <taxon>Breznakiella</taxon>
    </lineage>
</organism>
<keyword evidence="3" id="KW-1185">Reference proteome</keyword>
<accession>A0A7T8BBG5</accession>
<evidence type="ECO:0000259" key="1">
    <source>
        <dbReference type="Pfam" id="PF01243"/>
    </source>
</evidence>
<dbReference type="Proteomes" id="UP000595917">
    <property type="component" value="Chromosome"/>
</dbReference>
<dbReference type="KEGG" id="bhc:JFL75_06430"/>
<dbReference type="EMBL" id="CP067089">
    <property type="protein sequence ID" value="QQO10547.1"/>
    <property type="molecule type" value="Genomic_DNA"/>
</dbReference>
<dbReference type="Gene3D" id="2.30.110.10">
    <property type="entry name" value="Electron Transport, Fmn-binding Protein, Chain A"/>
    <property type="match status" value="1"/>
</dbReference>
<name>A0A7T8BBG5_9SPIR</name>
<dbReference type="Pfam" id="PF01243">
    <property type="entry name" value="PNPOx_N"/>
    <property type="match status" value="1"/>
</dbReference>
<evidence type="ECO:0000313" key="2">
    <source>
        <dbReference type="EMBL" id="QQO10547.1"/>
    </source>
</evidence>
<dbReference type="SUPFAM" id="SSF50475">
    <property type="entry name" value="FMN-binding split barrel"/>
    <property type="match status" value="1"/>
</dbReference>
<reference evidence="2" key="1">
    <citation type="submission" date="2021-01" db="EMBL/GenBank/DDBJ databases">
        <title>Description of Breznakiella homolactica.</title>
        <authorList>
            <person name="Song Y."/>
            <person name="Brune A."/>
        </authorList>
    </citation>
    <scope>NUCLEOTIDE SEQUENCE</scope>
    <source>
        <strain evidence="2">RmG30</strain>
    </source>
</reference>
<dbReference type="RefSeq" id="WP_215627852.1">
    <property type="nucleotide sequence ID" value="NZ_CP067089.2"/>
</dbReference>
<sequence length="145" mass="16954">MKQLDFKEKYREVMENLEKEPFIVLATLDGDKAAARTVFFFMYNSSIYFITSKPYSKYKQIAKNPNVALCINNIQIQGTAHIQGHPSLKENKLVLDFLLQKPDNAVNRYVKYKSSVLIEVKIDKIQTWTKGGREYIDIHKKEAYR</sequence>
<evidence type="ECO:0000313" key="3">
    <source>
        <dbReference type="Proteomes" id="UP000595917"/>
    </source>
</evidence>
<gene>
    <name evidence="2" type="ORF">JFL75_06430</name>
</gene>
<dbReference type="InterPro" id="IPR011576">
    <property type="entry name" value="Pyridox_Oxase_N"/>
</dbReference>
<feature type="domain" description="Pyridoxamine 5'-phosphate oxidase N-terminal" evidence="1">
    <location>
        <begin position="12"/>
        <end position="128"/>
    </location>
</feature>
<protein>
    <submittedName>
        <fullName evidence="2">Pyridoxamine 5'-phosphate oxidase family protein</fullName>
    </submittedName>
</protein>
<dbReference type="AlphaFoldDB" id="A0A7T8BBG5"/>
<dbReference type="InterPro" id="IPR012349">
    <property type="entry name" value="Split_barrel_FMN-bd"/>
</dbReference>